<feature type="domain" description="YaiO beta-barrel" evidence="3">
    <location>
        <begin position="721"/>
        <end position="888"/>
    </location>
</feature>
<dbReference type="PANTHER" id="PTHR45586">
    <property type="entry name" value="TPR REPEAT-CONTAINING PROTEIN PA4667"/>
    <property type="match status" value="1"/>
</dbReference>
<keyword evidence="5" id="KW-1185">Reference proteome</keyword>
<sequence length="950" mass="112530">MKKLIYTLIGVVFTILCCSQQVKAQRKSSDSLYAIAKEWGQQKGNYRKALEYTEHALEISPENVDIQEYYGKCLLELKQYDKARYVLRKAKDARLQNYTALIYLLNVEHQTKRYSSAICYVNEMLEQTPYEKGLWIKKMNLYREMGNDVEAMRELKRIHQIFPDDEHIQENYIYMLTEKGRELENYSEIESTYTAIIQEDPKNKEAYLMLIKNELENSGNIEAAINYSSRALKTLPEDKQLIRKKIGLLEESDRYQEASILLEDKKEFLDKKEYNQLSLYLKNQAANYYENTDPYVINKKIYAQDPSNQQALNYILRNALAKGFYTDAEYFLNKALERDPNNKELLLKKLSVYKKIDDKNKYNKTLEHLYAFYPEDEDIEYTYQLQQFEKGKDYLQQGQLYEAKSVFLLLRTKPEWEVLANEQLYNIAMQQQKYDEALTYTNYLIDNYPDNAEYKLQKSDLFFKTQQYKDAISISRNLNETYPESEKYKDIYQNQLSLYISVLMKNEEYREASETLDQLLAQNPTKQLYLYSINAALAIQHKKKAIQIAEEAYQAYPNDIDIALKLADAYLLDYKTDWTIEALTPMLEKYPHNQELKQRIAIAYYKKGLYRKSMERYRDAYGEFVSSVDLMPKDNRAVNELVEAYDKADENLRALNYLNKKIREYPWLDNLKVAKGEVYENMKGFDSALYYQKFYKPGPEEADEWNRHIDYLTNRSYKNQLDASYSRFDSDSSLFVNRLARIKYTKFRTNNAYGIGFNYAGRGNGAGVQLNLEWQHIFSPTLYGTANYYISNNYFPNHRLAANIFKSYRNDWELELGARYDILHTDQELITGIVGVSKVYNQFWFNAKFNYLTDFDVNYSNLSVRSKYILDHRKFIQFIASIGTAPYDERLSFQNDTFFDYVHTMVGAGYQYPISKHLGFGIYGNWYNYKLDDGQFQNQYELTLLCEIRF</sequence>
<dbReference type="NCBIfam" id="TIGR04390">
    <property type="entry name" value="OMP_YaiO_dom"/>
    <property type="match status" value="1"/>
</dbReference>
<keyword evidence="2" id="KW-0802">TPR repeat</keyword>
<evidence type="ECO:0000313" key="4">
    <source>
        <dbReference type="EMBL" id="GGZ59433.1"/>
    </source>
</evidence>
<dbReference type="Proteomes" id="UP000615593">
    <property type="component" value="Unassembled WGS sequence"/>
</dbReference>
<protein>
    <recommendedName>
        <fullName evidence="3">YaiO beta-barrel domain-containing protein</fullName>
    </recommendedName>
</protein>
<dbReference type="InterPro" id="IPR019734">
    <property type="entry name" value="TPR_rpt"/>
</dbReference>
<keyword evidence="1" id="KW-0677">Repeat</keyword>
<evidence type="ECO:0000313" key="5">
    <source>
        <dbReference type="Proteomes" id="UP000615593"/>
    </source>
</evidence>
<dbReference type="EMBL" id="BMWY01000005">
    <property type="protein sequence ID" value="GGZ59433.1"/>
    <property type="molecule type" value="Genomic_DNA"/>
</dbReference>
<reference evidence="5" key="1">
    <citation type="journal article" date="2019" name="Int. J. Syst. Evol. Microbiol.">
        <title>The Global Catalogue of Microorganisms (GCM) 10K type strain sequencing project: providing services to taxonomists for standard genome sequencing and annotation.</title>
        <authorList>
            <consortium name="The Broad Institute Genomics Platform"/>
            <consortium name="The Broad Institute Genome Sequencing Center for Infectious Disease"/>
            <person name="Wu L."/>
            <person name="Ma J."/>
        </authorList>
    </citation>
    <scope>NUCLEOTIDE SEQUENCE [LARGE SCALE GENOMIC DNA]</scope>
    <source>
        <strain evidence="5">KCTC 12708</strain>
    </source>
</reference>
<organism evidence="4 5">
    <name type="scientific">Mesonia mobilis</name>
    <dbReference type="NCBI Taxonomy" id="369791"/>
    <lineage>
        <taxon>Bacteria</taxon>
        <taxon>Pseudomonadati</taxon>
        <taxon>Bacteroidota</taxon>
        <taxon>Flavobacteriia</taxon>
        <taxon>Flavobacteriales</taxon>
        <taxon>Flavobacteriaceae</taxon>
        <taxon>Mesonia</taxon>
    </lineage>
</organism>
<dbReference type="SUPFAM" id="SSF48452">
    <property type="entry name" value="TPR-like"/>
    <property type="match status" value="3"/>
</dbReference>
<evidence type="ECO:0000259" key="3">
    <source>
        <dbReference type="Pfam" id="PF19413"/>
    </source>
</evidence>
<dbReference type="InterPro" id="IPR030887">
    <property type="entry name" value="Beta-barrel_YaiO"/>
</dbReference>
<comment type="caution">
    <text evidence="4">The sequence shown here is derived from an EMBL/GenBank/DDBJ whole genome shotgun (WGS) entry which is preliminary data.</text>
</comment>
<dbReference type="RefSeq" id="WP_027884674.1">
    <property type="nucleotide sequence ID" value="NZ_BMWY01000005.1"/>
</dbReference>
<dbReference type="SMART" id="SM00028">
    <property type="entry name" value="TPR"/>
    <property type="match status" value="4"/>
</dbReference>
<gene>
    <name evidence="4" type="ORF">GCM10008088_21390</name>
</gene>
<evidence type="ECO:0000256" key="1">
    <source>
        <dbReference type="ARBA" id="ARBA00022737"/>
    </source>
</evidence>
<dbReference type="Pfam" id="PF13432">
    <property type="entry name" value="TPR_16"/>
    <property type="match status" value="2"/>
</dbReference>
<dbReference type="InterPro" id="IPR051012">
    <property type="entry name" value="CellSynth/LPSAsmb/PSIAsmb"/>
</dbReference>
<evidence type="ECO:0000256" key="2">
    <source>
        <dbReference type="ARBA" id="ARBA00022803"/>
    </source>
</evidence>
<proteinExistence type="predicted"/>
<dbReference type="Pfam" id="PF19413">
    <property type="entry name" value="YaiO"/>
    <property type="match status" value="1"/>
</dbReference>
<dbReference type="PANTHER" id="PTHR45586:SF1">
    <property type="entry name" value="LIPOPOLYSACCHARIDE ASSEMBLY PROTEIN B"/>
    <property type="match status" value="1"/>
</dbReference>
<dbReference type="Gene3D" id="1.25.40.10">
    <property type="entry name" value="Tetratricopeptide repeat domain"/>
    <property type="match status" value="4"/>
</dbReference>
<accession>A0ABQ3BVX2</accession>
<dbReference type="GeneID" id="94369802"/>
<dbReference type="InterPro" id="IPR011990">
    <property type="entry name" value="TPR-like_helical_dom_sf"/>
</dbReference>
<name>A0ABQ3BVX2_9FLAO</name>
<dbReference type="Pfam" id="PF14559">
    <property type="entry name" value="TPR_19"/>
    <property type="match status" value="1"/>
</dbReference>